<sequence length="91" mass="10377">MNEPIVILIQLTIYGVDGVLEILFNVPLLAIAYEASCLHEHTLGNKPVTCCFPRPVFIQPLEHLSHQVYGDHQSLFIRNFCHLQFATVFNK</sequence>
<evidence type="ECO:0000313" key="1">
    <source>
        <dbReference type="EMBL" id="KAK4004140.1"/>
    </source>
</evidence>
<dbReference type="Proteomes" id="UP001234178">
    <property type="component" value="Unassembled WGS sequence"/>
</dbReference>
<protein>
    <recommendedName>
        <fullName evidence="3">Secreted protein</fullName>
    </recommendedName>
</protein>
<accession>A0ABQ9YU14</accession>
<comment type="caution">
    <text evidence="1">The sequence shown here is derived from an EMBL/GenBank/DDBJ whole genome shotgun (WGS) entry which is preliminary data.</text>
</comment>
<proteinExistence type="predicted"/>
<keyword evidence="2" id="KW-1185">Reference proteome</keyword>
<evidence type="ECO:0008006" key="3">
    <source>
        <dbReference type="Google" id="ProtNLM"/>
    </source>
</evidence>
<dbReference type="EMBL" id="JAOYFB010000001">
    <property type="protein sequence ID" value="KAK4004140.1"/>
    <property type="molecule type" value="Genomic_DNA"/>
</dbReference>
<organism evidence="1 2">
    <name type="scientific">Daphnia magna</name>
    <dbReference type="NCBI Taxonomy" id="35525"/>
    <lineage>
        <taxon>Eukaryota</taxon>
        <taxon>Metazoa</taxon>
        <taxon>Ecdysozoa</taxon>
        <taxon>Arthropoda</taxon>
        <taxon>Crustacea</taxon>
        <taxon>Branchiopoda</taxon>
        <taxon>Diplostraca</taxon>
        <taxon>Cladocera</taxon>
        <taxon>Anomopoda</taxon>
        <taxon>Daphniidae</taxon>
        <taxon>Daphnia</taxon>
    </lineage>
</organism>
<name>A0ABQ9YU14_9CRUS</name>
<reference evidence="1 2" key="1">
    <citation type="journal article" date="2023" name="Nucleic Acids Res.">
        <title>The hologenome of Daphnia magna reveals possible DNA methylation and microbiome-mediated evolution of the host genome.</title>
        <authorList>
            <person name="Chaturvedi A."/>
            <person name="Li X."/>
            <person name="Dhandapani V."/>
            <person name="Marshall H."/>
            <person name="Kissane S."/>
            <person name="Cuenca-Cambronero M."/>
            <person name="Asole G."/>
            <person name="Calvet F."/>
            <person name="Ruiz-Romero M."/>
            <person name="Marangio P."/>
            <person name="Guigo R."/>
            <person name="Rago D."/>
            <person name="Mirbahai L."/>
            <person name="Eastwood N."/>
            <person name="Colbourne J.K."/>
            <person name="Zhou J."/>
            <person name="Mallon E."/>
            <person name="Orsini L."/>
        </authorList>
    </citation>
    <scope>NUCLEOTIDE SEQUENCE [LARGE SCALE GENOMIC DNA]</scope>
    <source>
        <strain evidence="1">LRV0_1</strain>
    </source>
</reference>
<gene>
    <name evidence="1" type="ORF">OUZ56_005885</name>
</gene>
<evidence type="ECO:0000313" key="2">
    <source>
        <dbReference type="Proteomes" id="UP001234178"/>
    </source>
</evidence>